<evidence type="ECO:0000313" key="3">
    <source>
        <dbReference type="EMBL" id="SFV54315.1"/>
    </source>
</evidence>
<dbReference type="GO" id="GO:0002098">
    <property type="term" value="P:tRNA wobble uridine modification"/>
    <property type="evidence" value="ECO:0007669"/>
    <property type="project" value="InterPro"/>
</dbReference>
<name>A0A1W1BLE8_9ZZZZ</name>
<dbReference type="CDD" id="cd02440">
    <property type="entry name" value="AdoMet_MTases"/>
    <property type="match status" value="1"/>
</dbReference>
<dbReference type="NCBIfam" id="TIGR00452">
    <property type="entry name" value="tRNA 5-methoxyuridine(34)/uridine 5-oxyacetic acid(34) synthase CmoB"/>
    <property type="match status" value="1"/>
</dbReference>
<dbReference type="HAMAP" id="MF_01590">
    <property type="entry name" value="tRNA_carboxymethyltr_CmoB"/>
    <property type="match status" value="1"/>
</dbReference>
<dbReference type="Pfam" id="PF08003">
    <property type="entry name" value="Methyltransf_9"/>
    <property type="match status" value="1"/>
</dbReference>
<proteinExistence type="inferred from homology"/>
<accession>A0A1W1BLE8</accession>
<keyword evidence="2" id="KW-0819">tRNA processing</keyword>
<dbReference type="NCBIfam" id="NF011650">
    <property type="entry name" value="PRK15068.1"/>
    <property type="match status" value="1"/>
</dbReference>
<keyword evidence="1" id="KW-0808">Transferase</keyword>
<sequence>MNTIIKQEVLESNNGNIPKWNSVLEQLKEFKKGELSLNNGYLKIQSNNDKTQLESILKKLTPWRKGPFMLGDLKLESEWLGYKKWLRVEPHITSLKNKKVLDIGAGNGYFSFIFALFNAKEIVAIEPFLLFYFQFLAITSLVKEPLNIDFIPKRFEELEIENNFDTVFSMGVLYHQKSPIEHLLAIKKSLVSGGELVLETLIVAGELGYSLMPQDRYAKMRNVWFLPSIKTLTLWLERCGFENIRCVDVNQTDLTEQRATDWIGDNTKSLKDFLNPKNPNLTIEGYPAPKRAIFICNKT</sequence>
<organism evidence="3">
    <name type="scientific">hydrothermal vent metagenome</name>
    <dbReference type="NCBI Taxonomy" id="652676"/>
    <lineage>
        <taxon>unclassified sequences</taxon>
        <taxon>metagenomes</taxon>
        <taxon>ecological metagenomes</taxon>
    </lineage>
</organism>
<protein>
    <submittedName>
        <fullName evidence="3">tRNA (5-methoxyuridine) 34 synthase</fullName>
    </submittedName>
</protein>
<dbReference type="AlphaFoldDB" id="A0A1W1BLE8"/>
<dbReference type="Gene3D" id="3.40.50.150">
    <property type="entry name" value="Vaccinia Virus protein VP39"/>
    <property type="match status" value="1"/>
</dbReference>
<evidence type="ECO:0000256" key="2">
    <source>
        <dbReference type="ARBA" id="ARBA00022694"/>
    </source>
</evidence>
<dbReference type="SUPFAM" id="SSF53335">
    <property type="entry name" value="S-adenosyl-L-methionine-dependent methyltransferases"/>
    <property type="match status" value="1"/>
</dbReference>
<dbReference type="InterPro" id="IPR010017">
    <property type="entry name" value="CmoB"/>
</dbReference>
<gene>
    <name evidence="3" type="ORF">MNB_SUP05-5-244</name>
</gene>
<dbReference type="InterPro" id="IPR029063">
    <property type="entry name" value="SAM-dependent_MTases_sf"/>
</dbReference>
<dbReference type="GO" id="GO:0016765">
    <property type="term" value="F:transferase activity, transferring alkyl or aryl (other than methyl) groups"/>
    <property type="evidence" value="ECO:0007669"/>
    <property type="project" value="InterPro"/>
</dbReference>
<reference evidence="3" key="1">
    <citation type="submission" date="2016-10" db="EMBL/GenBank/DDBJ databases">
        <authorList>
            <person name="de Groot N.N."/>
        </authorList>
    </citation>
    <scope>NUCLEOTIDE SEQUENCE</scope>
</reference>
<dbReference type="EMBL" id="FPHJ01000013">
    <property type="protein sequence ID" value="SFV54315.1"/>
    <property type="molecule type" value="Genomic_DNA"/>
</dbReference>
<dbReference type="InterPro" id="IPR027555">
    <property type="entry name" value="Mo5U34_MeTrfas-like"/>
</dbReference>
<evidence type="ECO:0000256" key="1">
    <source>
        <dbReference type="ARBA" id="ARBA00022679"/>
    </source>
</evidence>